<sequence length="96" mass="11491">MEPPGLLAERAARRDIRDTRNPVAMICDDQASRRLCLRRYGYERPEWAGRHRLRLRHADEREAYSPRLRLQCDTPPPEEISPSVHRRYHFETLPWA</sequence>
<dbReference type="EMBL" id="CP010411">
    <property type="protein sequence ID" value="ALE08828.1"/>
    <property type="molecule type" value="Genomic_DNA"/>
</dbReference>
<organism evidence="1 2">
    <name type="scientific">Bifidobacterium longum subsp. infantis</name>
    <dbReference type="NCBI Taxonomy" id="1682"/>
    <lineage>
        <taxon>Bacteria</taxon>
        <taxon>Bacillati</taxon>
        <taxon>Actinomycetota</taxon>
        <taxon>Actinomycetes</taxon>
        <taxon>Bifidobacteriales</taxon>
        <taxon>Bifidobacteriaceae</taxon>
        <taxon>Bifidobacterium</taxon>
    </lineage>
</organism>
<protein>
    <submittedName>
        <fullName evidence="1">Uncharacterized protein</fullName>
    </submittedName>
</protein>
<evidence type="ECO:0000313" key="2">
    <source>
        <dbReference type="Proteomes" id="UP000067206"/>
    </source>
</evidence>
<reference evidence="1 2" key="1">
    <citation type="submission" date="2014-12" db="EMBL/GenBank/DDBJ databases">
        <title>Complete genome sequence of Bifidobacterium longum subsp. infantis BT1.</title>
        <authorList>
            <person name="Kim J.F."/>
            <person name="Kwak M.-J."/>
        </authorList>
    </citation>
    <scope>NUCLEOTIDE SEQUENCE [LARGE SCALE GENOMIC DNA]</scope>
    <source>
        <strain evidence="1 2">BT1</strain>
    </source>
</reference>
<proteinExistence type="predicted"/>
<accession>A0A0M5KV11</accession>
<dbReference type="Proteomes" id="UP000067206">
    <property type="component" value="Chromosome"/>
</dbReference>
<dbReference type="AlphaFoldDB" id="A0A0M5KV11"/>
<evidence type="ECO:0000313" key="1">
    <source>
        <dbReference type="EMBL" id="ALE08828.1"/>
    </source>
</evidence>
<gene>
    <name evidence="1" type="ORF">RY67_774</name>
</gene>
<name>A0A0M5KV11_BIFLI</name>